<feature type="domain" description="DUF5648" evidence="1">
    <location>
        <begin position="9"/>
        <end position="96"/>
    </location>
</feature>
<evidence type="ECO:0000313" key="3">
    <source>
        <dbReference type="Proteomes" id="UP001218218"/>
    </source>
</evidence>
<evidence type="ECO:0000313" key="2">
    <source>
        <dbReference type="EMBL" id="KAJ7366096.1"/>
    </source>
</evidence>
<gene>
    <name evidence="2" type="ORF">DFH08DRAFT_613789</name>
</gene>
<evidence type="ECO:0000259" key="1">
    <source>
        <dbReference type="Pfam" id="PF18885"/>
    </source>
</evidence>
<comment type="caution">
    <text evidence="2">The sequence shown here is derived from an EMBL/GenBank/DDBJ whole genome shotgun (WGS) entry which is preliminary data.</text>
</comment>
<organism evidence="2 3">
    <name type="scientific">Mycena albidolilacea</name>
    <dbReference type="NCBI Taxonomy" id="1033008"/>
    <lineage>
        <taxon>Eukaryota</taxon>
        <taxon>Fungi</taxon>
        <taxon>Dikarya</taxon>
        <taxon>Basidiomycota</taxon>
        <taxon>Agaricomycotina</taxon>
        <taxon>Agaricomycetes</taxon>
        <taxon>Agaricomycetidae</taxon>
        <taxon>Agaricales</taxon>
        <taxon>Marasmiineae</taxon>
        <taxon>Mycenaceae</taxon>
        <taxon>Mycena</taxon>
    </lineage>
</organism>
<feature type="non-terminal residue" evidence="2">
    <location>
        <position position="97"/>
    </location>
</feature>
<dbReference type="AlphaFoldDB" id="A0AAD7F4M3"/>
<name>A0AAD7F4M3_9AGAR</name>
<dbReference type="Proteomes" id="UP001218218">
    <property type="component" value="Unassembled WGS sequence"/>
</dbReference>
<reference evidence="2" key="1">
    <citation type="submission" date="2023-03" db="EMBL/GenBank/DDBJ databases">
        <title>Massive genome expansion in bonnet fungi (Mycena s.s.) driven by repeated elements and novel gene families across ecological guilds.</title>
        <authorList>
            <consortium name="Lawrence Berkeley National Laboratory"/>
            <person name="Harder C.B."/>
            <person name="Miyauchi S."/>
            <person name="Viragh M."/>
            <person name="Kuo A."/>
            <person name="Thoen E."/>
            <person name="Andreopoulos B."/>
            <person name="Lu D."/>
            <person name="Skrede I."/>
            <person name="Drula E."/>
            <person name="Henrissat B."/>
            <person name="Morin E."/>
            <person name="Kohler A."/>
            <person name="Barry K."/>
            <person name="LaButti K."/>
            <person name="Morin E."/>
            <person name="Salamov A."/>
            <person name="Lipzen A."/>
            <person name="Mereny Z."/>
            <person name="Hegedus B."/>
            <person name="Baldrian P."/>
            <person name="Stursova M."/>
            <person name="Weitz H."/>
            <person name="Taylor A."/>
            <person name="Grigoriev I.V."/>
            <person name="Nagy L.G."/>
            <person name="Martin F."/>
            <person name="Kauserud H."/>
        </authorList>
    </citation>
    <scope>NUCLEOTIDE SEQUENCE</scope>
    <source>
        <strain evidence="2">CBHHK002</strain>
    </source>
</reference>
<proteinExistence type="predicted"/>
<dbReference type="EMBL" id="JARIHO010000002">
    <property type="protein sequence ID" value="KAJ7366096.1"/>
    <property type="molecule type" value="Genomic_DNA"/>
</dbReference>
<keyword evidence="3" id="KW-1185">Reference proteome</keyword>
<accession>A0AAD7F4M3</accession>
<dbReference type="InterPro" id="IPR043708">
    <property type="entry name" value="DUF5648"/>
</dbReference>
<protein>
    <recommendedName>
        <fullName evidence="1">DUF5648 domain-containing protein</fullName>
    </recommendedName>
</protein>
<sequence>QGVAAPIFVTQEESNVPFYRLVNTSTAHNFYTISKTEIDAALQNEWCVTAADTFYIYPTQVYGSVPFYRLYNATKMANLYTISESERLDFNANQGYI</sequence>
<feature type="non-terminal residue" evidence="2">
    <location>
        <position position="1"/>
    </location>
</feature>
<dbReference type="Pfam" id="PF18885">
    <property type="entry name" value="DUF5648"/>
    <property type="match status" value="1"/>
</dbReference>